<dbReference type="Proteomes" id="UP001143307">
    <property type="component" value="Unassembled WGS sequence"/>
</dbReference>
<accession>A0ABT3T0B3</accession>
<dbReference type="EMBL" id="SHNP01000007">
    <property type="protein sequence ID" value="MCX2975305.1"/>
    <property type="molecule type" value="Genomic_DNA"/>
</dbReference>
<dbReference type="RefSeq" id="WP_279253951.1">
    <property type="nucleotide sequence ID" value="NZ_SHNP01000007.1"/>
</dbReference>
<organism evidence="1 2">
    <name type="scientific">Candidatus Seongchinamella marina</name>
    <dbReference type="NCBI Taxonomy" id="2518990"/>
    <lineage>
        <taxon>Bacteria</taxon>
        <taxon>Pseudomonadati</taxon>
        <taxon>Pseudomonadota</taxon>
        <taxon>Gammaproteobacteria</taxon>
        <taxon>Cellvibrionales</taxon>
        <taxon>Halieaceae</taxon>
        <taxon>Seongchinamella</taxon>
    </lineage>
</organism>
<dbReference type="InterPro" id="IPR010323">
    <property type="entry name" value="DUF924"/>
</dbReference>
<dbReference type="Pfam" id="PF06041">
    <property type="entry name" value="DUF924"/>
    <property type="match status" value="1"/>
</dbReference>
<proteinExistence type="predicted"/>
<dbReference type="InterPro" id="IPR011990">
    <property type="entry name" value="TPR-like_helical_dom_sf"/>
</dbReference>
<protein>
    <submittedName>
        <fullName evidence="1">DUF924 domain-containing protein</fullName>
    </submittedName>
</protein>
<dbReference type="Gene3D" id="1.20.58.320">
    <property type="entry name" value="TPR-like"/>
    <property type="match status" value="1"/>
</dbReference>
<sequence length="196" mass="22206">MLAQIEEIHQFWFASLDEQGMSPAEQNALWFKSSQETDQLCRERFGSLVDTAINGGLQDWEASDRGLIALIILLDQFPRNIHRGTPRAFSGDARALALAQQSIALGRQQRLPAIHQVFLLLPLEHNEDITVQKKCVNLFQELAARTGLAAIQGYLRYAVAHRDVISQFGRFPHRNIILGRESSPDELEYLQTHEGF</sequence>
<reference evidence="1" key="1">
    <citation type="submission" date="2019-02" db="EMBL/GenBank/DDBJ databases">
        <authorList>
            <person name="Li S.-H."/>
        </authorList>
    </citation>
    <scope>NUCLEOTIDE SEQUENCE</scope>
    <source>
        <strain evidence="1">IMCC8485</strain>
    </source>
</reference>
<dbReference type="Gene3D" id="1.25.40.10">
    <property type="entry name" value="Tetratricopeptide repeat domain"/>
    <property type="match status" value="1"/>
</dbReference>
<keyword evidence="2" id="KW-1185">Reference proteome</keyword>
<evidence type="ECO:0000313" key="1">
    <source>
        <dbReference type="EMBL" id="MCX2975305.1"/>
    </source>
</evidence>
<name>A0ABT3T0B3_9GAMM</name>
<gene>
    <name evidence="1" type="ORF">EYC87_17125</name>
</gene>
<dbReference type="SUPFAM" id="SSF48452">
    <property type="entry name" value="TPR-like"/>
    <property type="match status" value="1"/>
</dbReference>
<comment type="caution">
    <text evidence="1">The sequence shown here is derived from an EMBL/GenBank/DDBJ whole genome shotgun (WGS) entry which is preliminary data.</text>
</comment>
<evidence type="ECO:0000313" key="2">
    <source>
        <dbReference type="Proteomes" id="UP001143307"/>
    </source>
</evidence>